<gene>
    <name evidence="9" type="ORF">ZIOFF_031739</name>
</gene>
<keyword evidence="3" id="KW-0238">DNA-binding</keyword>
<keyword evidence="10" id="KW-1185">Reference proteome</keyword>
<dbReference type="PANTHER" id="PTHR32096">
    <property type="entry name" value="WRKY TRANSCRIPTION FACTOR 30-RELATED-RELATED"/>
    <property type="match status" value="1"/>
</dbReference>
<dbReference type="InterPro" id="IPR003657">
    <property type="entry name" value="WRKY_dom"/>
</dbReference>
<evidence type="ECO:0000313" key="9">
    <source>
        <dbReference type="EMBL" id="KAG6506416.1"/>
    </source>
</evidence>
<evidence type="ECO:0000256" key="5">
    <source>
        <dbReference type="ARBA" id="ARBA00023242"/>
    </source>
</evidence>
<feature type="region of interest" description="Disordered" evidence="7">
    <location>
        <begin position="90"/>
        <end position="121"/>
    </location>
</feature>
<dbReference type="Gene3D" id="2.20.25.80">
    <property type="entry name" value="WRKY domain"/>
    <property type="match status" value="1"/>
</dbReference>
<dbReference type="GO" id="GO:0005634">
    <property type="term" value="C:nucleus"/>
    <property type="evidence" value="ECO:0007669"/>
    <property type="project" value="UniProtKB-SubCell"/>
</dbReference>
<dbReference type="SUPFAM" id="SSF118290">
    <property type="entry name" value="WRKY DNA-binding domain"/>
    <property type="match status" value="1"/>
</dbReference>
<keyword evidence="2" id="KW-0805">Transcription regulation</keyword>
<evidence type="ECO:0000256" key="6">
    <source>
        <dbReference type="ARBA" id="ARBA00060761"/>
    </source>
</evidence>
<comment type="caution">
    <text evidence="9">The sequence shown here is derived from an EMBL/GenBank/DDBJ whole genome shotgun (WGS) entry which is preliminary data.</text>
</comment>
<evidence type="ECO:0000256" key="7">
    <source>
        <dbReference type="SAM" id="MobiDB-lite"/>
    </source>
</evidence>
<feature type="domain" description="WRKY" evidence="8">
    <location>
        <begin position="128"/>
        <end position="194"/>
    </location>
</feature>
<dbReference type="Pfam" id="PF03106">
    <property type="entry name" value="WRKY"/>
    <property type="match status" value="1"/>
</dbReference>
<dbReference type="PANTHER" id="PTHR32096:SF61">
    <property type="entry name" value="WRKY TRANSCRIPTION FACTOR 22"/>
    <property type="match status" value="1"/>
</dbReference>
<keyword evidence="5" id="KW-0539">Nucleus</keyword>
<evidence type="ECO:0000256" key="2">
    <source>
        <dbReference type="ARBA" id="ARBA00023015"/>
    </source>
</evidence>
<dbReference type="GO" id="GO:0003700">
    <property type="term" value="F:DNA-binding transcription factor activity"/>
    <property type="evidence" value="ECO:0007669"/>
    <property type="project" value="InterPro"/>
</dbReference>
<sequence length="393" mass="43578">MFLMAEMEDDDWDLSAVVRSCRPSGEAPATRNSLWEFPQPLEHLWVMADEKIGACIRISEAFESRSGVLAKEGGSLSPLSAAVLSSAAMVEPKSNQPPLHRKVDRPASQISRSRRRKNRQKKVVRHVTVAGLSFDMWAWRKYGQKPIKGSPYPRGYYRCSSSKDCAARKQVERSRTDQEAFIVTYTGEHKHPKPTHRNSLAGSTRPKLPTTPAANHEASPLSTTTALELLPTAPLSDSTLLRQNKCSDEGEEEEEEEEEEGELLVEDMEMMGEDDLLFMSSVEGADWSPTADMAALLDGDGGVGDPLFPLPFCSHRRVQQPNHYCRNDGCRDGGERKAEAPPPPSLYLVGVVINQVCGEDADCDHELEADVEHVAELLDSNSKGYVRCQIPLF</sequence>
<dbReference type="PROSITE" id="PS50811">
    <property type="entry name" value="WRKY"/>
    <property type="match status" value="1"/>
</dbReference>
<dbReference type="FunFam" id="2.20.25.80:FF:000007">
    <property type="entry name" value="WRKY transcription factor 22"/>
    <property type="match status" value="1"/>
</dbReference>
<dbReference type="InterPro" id="IPR036576">
    <property type="entry name" value="WRKY_dom_sf"/>
</dbReference>
<protein>
    <recommendedName>
        <fullName evidence="8">WRKY domain-containing protein</fullName>
    </recommendedName>
</protein>
<comment type="similarity">
    <text evidence="6">Belongs to the WRKY group II-e family.</text>
</comment>
<evidence type="ECO:0000313" key="10">
    <source>
        <dbReference type="Proteomes" id="UP000734854"/>
    </source>
</evidence>
<feature type="compositionally biased region" description="Low complexity" evidence="7">
    <location>
        <begin position="218"/>
        <end position="236"/>
    </location>
</feature>
<dbReference type="GO" id="GO:0000976">
    <property type="term" value="F:transcription cis-regulatory region binding"/>
    <property type="evidence" value="ECO:0007669"/>
    <property type="project" value="TreeGrafter"/>
</dbReference>
<comment type="subcellular location">
    <subcellularLocation>
        <location evidence="1">Nucleus</location>
    </subcellularLocation>
</comment>
<feature type="region of interest" description="Disordered" evidence="7">
    <location>
        <begin position="187"/>
        <end position="260"/>
    </location>
</feature>
<evidence type="ECO:0000256" key="4">
    <source>
        <dbReference type="ARBA" id="ARBA00023163"/>
    </source>
</evidence>
<accession>A0A8J5GI37</accession>
<evidence type="ECO:0000259" key="8">
    <source>
        <dbReference type="PROSITE" id="PS50811"/>
    </source>
</evidence>
<proteinExistence type="inferred from homology"/>
<feature type="compositionally biased region" description="Acidic residues" evidence="7">
    <location>
        <begin position="249"/>
        <end position="260"/>
    </location>
</feature>
<dbReference type="AlphaFoldDB" id="A0A8J5GI37"/>
<feature type="compositionally biased region" description="Basic residues" evidence="7">
    <location>
        <begin position="112"/>
        <end position="121"/>
    </location>
</feature>
<dbReference type="EMBL" id="JACMSC010000009">
    <property type="protein sequence ID" value="KAG6506416.1"/>
    <property type="molecule type" value="Genomic_DNA"/>
</dbReference>
<organism evidence="9 10">
    <name type="scientific">Zingiber officinale</name>
    <name type="common">Ginger</name>
    <name type="synonym">Amomum zingiber</name>
    <dbReference type="NCBI Taxonomy" id="94328"/>
    <lineage>
        <taxon>Eukaryota</taxon>
        <taxon>Viridiplantae</taxon>
        <taxon>Streptophyta</taxon>
        <taxon>Embryophyta</taxon>
        <taxon>Tracheophyta</taxon>
        <taxon>Spermatophyta</taxon>
        <taxon>Magnoliopsida</taxon>
        <taxon>Liliopsida</taxon>
        <taxon>Zingiberales</taxon>
        <taxon>Zingiberaceae</taxon>
        <taxon>Zingiber</taxon>
    </lineage>
</organism>
<dbReference type="SMART" id="SM00774">
    <property type="entry name" value="WRKY"/>
    <property type="match status" value="1"/>
</dbReference>
<keyword evidence="4" id="KW-0804">Transcription</keyword>
<dbReference type="Proteomes" id="UP000734854">
    <property type="component" value="Unassembled WGS sequence"/>
</dbReference>
<name>A0A8J5GI37_ZINOF</name>
<reference evidence="9 10" key="1">
    <citation type="submission" date="2020-08" db="EMBL/GenBank/DDBJ databases">
        <title>Plant Genome Project.</title>
        <authorList>
            <person name="Zhang R.-G."/>
        </authorList>
    </citation>
    <scope>NUCLEOTIDE SEQUENCE [LARGE SCALE GENOMIC DNA]</scope>
    <source>
        <tissue evidence="9">Rhizome</tissue>
    </source>
</reference>
<evidence type="ECO:0000256" key="1">
    <source>
        <dbReference type="ARBA" id="ARBA00004123"/>
    </source>
</evidence>
<evidence type="ECO:0000256" key="3">
    <source>
        <dbReference type="ARBA" id="ARBA00023125"/>
    </source>
</evidence>
<dbReference type="InterPro" id="IPR044810">
    <property type="entry name" value="WRKY_plant"/>
</dbReference>